<evidence type="ECO:0000256" key="5">
    <source>
        <dbReference type="ARBA" id="ARBA00023242"/>
    </source>
</evidence>
<proteinExistence type="predicted"/>
<evidence type="ECO:0000259" key="8">
    <source>
        <dbReference type="PROSITE" id="PS51754"/>
    </source>
</evidence>
<dbReference type="PROSITE" id="PS51754">
    <property type="entry name" value="OVATE"/>
    <property type="match status" value="1"/>
</dbReference>
<reference evidence="9 10" key="1">
    <citation type="journal article" date="2022" name="Nat. Plants">
        <title>Genomes of leafy and leafless Platanthera orchids illuminate the evolution of mycoheterotrophy.</title>
        <authorList>
            <person name="Li M.H."/>
            <person name="Liu K.W."/>
            <person name="Li Z."/>
            <person name="Lu H.C."/>
            <person name="Ye Q.L."/>
            <person name="Zhang D."/>
            <person name="Wang J.Y."/>
            <person name="Li Y.F."/>
            <person name="Zhong Z.M."/>
            <person name="Liu X."/>
            <person name="Yu X."/>
            <person name="Liu D.K."/>
            <person name="Tu X.D."/>
            <person name="Liu B."/>
            <person name="Hao Y."/>
            <person name="Liao X.Y."/>
            <person name="Jiang Y.T."/>
            <person name="Sun W.H."/>
            <person name="Chen J."/>
            <person name="Chen Y.Q."/>
            <person name="Ai Y."/>
            <person name="Zhai J.W."/>
            <person name="Wu S.S."/>
            <person name="Zhou Z."/>
            <person name="Hsiao Y.Y."/>
            <person name="Wu W.L."/>
            <person name="Chen Y.Y."/>
            <person name="Lin Y.F."/>
            <person name="Hsu J.L."/>
            <person name="Li C.Y."/>
            <person name="Wang Z.W."/>
            <person name="Zhao X."/>
            <person name="Zhong W.Y."/>
            <person name="Ma X.K."/>
            <person name="Ma L."/>
            <person name="Huang J."/>
            <person name="Chen G.Z."/>
            <person name="Huang M.Z."/>
            <person name="Huang L."/>
            <person name="Peng D.H."/>
            <person name="Luo Y.B."/>
            <person name="Zou S.Q."/>
            <person name="Chen S.P."/>
            <person name="Lan S."/>
            <person name="Tsai W.C."/>
            <person name="Van de Peer Y."/>
            <person name="Liu Z.J."/>
        </authorList>
    </citation>
    <scope>NUCLEOTIDE SEQUENCE [LARGE SCALE GENOMIC DNA]</scope>
    <source>
        <strain evidence="9">Lor288</strain>
    </source>
</reference>
<protein>
    <recommendedName>
        <fullName evidence="6">Transcription repressor</fullName>
    </recommendedName>
    <alternativeName>
        <fullName evidence="6">Ovate family protein</fullName>
    </alternativeName>
</protein>
<dbReference type="Proteomes" id="UP001412067">
    <property type="component" value="Unassembled WGS sequence"/>
</dbReference>
<evidence type="ECO:0000256" key="6">
    <source>
        <dbReference type="RuleBase" id="RU367028"/>
    </source>
</evidence>
<keyword evidence="3 6" id="KW-0805">Transcription regulation</keyword>
<accession>A0ABR2LIV9</accession>
<keyword evidence="2 6" id="KW-0678">Repressor</keyword>
<comment type="function">
    <text evidence="6">Transcriptional repressor that regulates multiple aspects of plant growth and development.</text>
</comment>
<organism evidence="9 10">
    <name type="scientific">Platanthera guangdongensis</name>
    <dbReference type="NCBI Taxonomy" id="2320717"/>
    <lineage>
        <taxon>Eukaryota</taxon>
        <taxon>Viridiplantae</taxon>
        <taxon>Streptophyta</taxon>
        <taxon>Embryophyta</taxon>
        <taxon>Tracheophyta</taxon>
        <taxon>Spermatophyta</taxon>
        <taxon>Magnoliopsida</taxon>
        <taxon>Liliopsida</taxon>
        <taxon>Asparagales</taxon>
        <taxon>Orchidaceae</taxon>
        <taxon>Orchidoideae</taxon>
        <taxon>Orchideae</taxon>
        <taxon>Orchidinae</taxon>
        <taxon>Platanthera</taxon>
    </lineage>
</organism>
<dbReference type="Pfam" id="PF04844">
    <property type="entry name" value="Ovate"/>
    <property type="match status" value="1"/>
</dbReference>
<feature type="region of interest" description="Disordered" evidence="7">
    <location>
        <begin position="244"/>
        <end position="263"/>
    </location>
</feature>
<comment type="caution">
    <text evidence="9">The sequence shown here is derived from an EMBL/GenBank/DDBJ whole genome shotgun (WGS) entry which is preliminary data.</text>
</comment>
<dbReference type="InterPro" id="IPR006458">
    <property type="entry name" value="Ovate_C"/>
</dbReference>
<dbReference type="EMBL" id="JBBWWR010000019">
    <property type="protein sequence ID" value="KAK8941823.1"/>
    <property type="molecule type" value="Genomic_DNA"/>
</dbReference>
<evidence type="ECO:0000256" key="3">
    <source>
        <dbReference type="ARBA" id="ARBA00023015"/>
    </source>
</evidence>
<dbReference type="NCBIfam" id="TIGR01568">
    <property type="entry name" value="A_thal_3678"/>
    <property type="match status" value="1"/>
</dbReference>
<evidence type="ECO:0000313" key="9">
    <source>
        <dbReference type="EMBL" id="KAK8941823.1"/>
    </source>
</evidence>
<dbReference type="PANTHER" id="PTHR33057:SF117">
    <property type="entry name" value="TRANSCRIPTION REPRESSOR OFP14"/>
    <property type="match status" value="1"/>
</dbReference>
<sequence length="263" mass="29235">MPTKKKMKKGFHKSFKVYFSKLKSMPSSLGHLSATTTSSSGSIFSACKYPKTPSFVGNRKTDGNAAAAATLSDVDRFLHENFHSLYFCGGNDGRDDPPPAAIRKSDRRFVSKGSTSGSLEADGGGRLTSRAEALSPTPSPNSKVGSAEVPGGGVALTTFSKNPYEDFRRSMQEMMDGRHVEPLQPLDWDFMEELLFCYLDLNNRNVHKYILQAFTDLTVRFRLRDEERCCWNIPARRRRIVRPESVAGPFGDDSGETTEKEND</sequence>
<keyword evidence="5 6" id="KW-0539">Nucleus</keyword>
<evidence type="ECO:0000256" key="2">
    <source>
        <dbReference type="ARBA" id="ARBA00022491"/>
    </source>
</evidence>
<feature type="region of interest" description="Disordered" evidence="7">
    <location>
        <begin position="89"/>
        <end position="155"/>
    </location>
</feature>
<feature type="domain" description="OVATE" evidence="8">
    <location>
        <begin position="156"/>
        <end position="220"/>
    </location>
</feature>
<comment type="subcellular location">
    <subcellularLocation>
        <location evidence="1 6">Nucleus</location>
    </subcellularLocation>
</comment>
<gene>
    <name evidence="9" type="ORF">KSP40_PGU017705</name>
</gene>
<evidence type="ECO:0000256" key="4">
    <source>
        <dbReference type="ARBA" id="ARBA00023163"/>
    </source>
</evidence>
<feature type="compositionally biased region" description="Basic and acidic residues" evidence="7">
    <location>
        <begin position="92"/>
        <end position="109"/>
    </location>
</feature>
<dbReference type="PANTHER" id="PTHR33057">
    <property type="entry name" value="TRANSCRIPTION REPRESSOR OFP7-RELATED"/>
    <property type="match status" value="1"/>
</dbReference>
<dbReference type="InterPro" id="IPR038933">
    <property type="entry name" value="Ovate"/>
</dbReference>
<name>A0ABR2LIV9_9ASPA</name>
<keyword evidence="10" id="KW-1185">Reference proteome</keyword>
<evidence type="ECO:0000256" key="7">
    <source>
        <dbReference type="SAM" id="MobiDB-lite"/>
    </source>
</evidence>
<evidence type="ECO:0000256" key="1">
    <source>
        <dbReference type="ARBA" id="ARBA00004123"/>
    </source>
</evidence>
<evidence type="ECO:0000313" key="10">
    <source>
        <dbReference type="Proteomes" id="UP001412067"/>
    </source>
</evidence>
<keyword evidence="4 6" id="KW-0804">Transcription</keyword>